<proteinExistence type="inferred from homology"/>
<protein>
    <submittedName>
        <fullName evidence="3">Haloacid dehalogenase, type II</fullName>
    </submittedName>
</protein>
<dbReference type="InParanoid" id="Q01RF3"/>
<dbReference type="InterPro" id="IPR023198">
    <property type="entry name" value="PGP-like_dom2"/>
</dbReference>
<keyword evidence="2" id="KW-0378">Hydrolase</keyword>
<name>Q01RF3_SOLUE</name>
<organism evidence="3">
    <name type="scientific">Solibacter usitatus (strain Ellin6076)</name>
    <dbReference type="NCBI Taxonomy" id="234267"/>
    <lineage>
        <taxon>Bacteria</taxon>
        <taxon>Pseudomonadati</taxon>
        <taxon>Acidobacteriota</taxon>
        <taxon>Terriglobia</taxon>
        <taxon>Bryobacterales</taxon>
        <taxon>Solibacteraceae</taxon>
        <taxon>Candidatus Solibacter</taxon>
    </lineage>
</organism>
<reference evidence="3" key="1">
    <citation type="submission" date="2006-10" db="EMBL/GenBank/DDBJ databases">
        <title>Complete sequence of Solibacter usitatus Ellin6076.</title>
        <authorList>
            <consortium name="US DOE Joint Genome Institute"/>
            <person name="Copeland A."/>
            <person name="Lucas S."/>
            <person name="Lapidus A."/>
            <person name="Barry K."/>
            <person name="Detter J.C."/>
            <person name="Glavina del Rio T."/>
            <person name="Hammon N."/>
            <person name="Israni S."/>
            <person name="Dalin E."/>
            <person name="Tice H."/>
            <person name="Pitluck S."/>
            <person name="Thompson L.S."/>
            <person name="Brettin T."/>
            <person name="Bruce D."/>
            <person name="Han C."/>
            <person name="Tapia R."/>
            <person name="Gilna P."/>
            <person name="Schmutz J."/>
            <person name="Larimer F."/>
            <person name="Land M."/>
            <person name="Hauser L."/>
            <person name="Kyrpides N."/>
            <person name="Mikhailova N."/>
            <person name="Janssen P.H."/>
            <person name="Kuske C.R."/>
            <person name="Richardson P."/>
        </authorList>
    </citation>
    <scope>NUCLEOTIDE SEQUENCE</scope>
    <source>
        <strain evidence="3">Ellin6076</strain>
    </source>
</reference>
<dbReference type="GO" id="GO:0019120">
    <property type="term" value="F:hydrolase activity, acting on acid halide bonds, in C-halide compounds"/>
    <property type="evidence" value="ECO:0007669"/>
    <property type="project" value="InterPro"/>
</dbReference>
<evidence type="ECO:0000313" key="3">
    <source>
        <dbReference type="EMBL" id="ABJ87767.1"/>
    </source>
</evidence>
<dbReference type="InterPro" id="IPR006328">
    <property type="entry name" value="2-HAD"/>
</dbReference>
<dbReference type="InterPro" id="IPR023214">
    <property type="entry name" value="HAD_sf"/>
</dbReference>
<sequence length="241" mass="27224">MKPELANVKALVFDTFGTVVDWRSSVITEGMAWGKDKGLRINWADFADRWRLGYRPAMDKVRKGEIPWTRLDDLHRMILEDLLQEFEIKGLTEEEKVSWTHVWRRLKPWPDSVEGLTRLKKRYVIAPVSNGNIALMTSLAKFGGLPWDAILGSEVARHYKPDREVYVSAYYSLDLKPEEVMMCAAHVSDLQAARGNGLRTGFIYRPDEFGNGLAGVADKAKPGDFDVVSISIIDLAQQLGA</sequence>
<gene>
    <name evidence="3" type="ordered locus">Acid_6850</name>
</gene>
<dbReference type="InterPro" id="IPR036412">
    <property type="entry name" value="HAD-like_sf"/>
</dbReference>
<dbReference type="InterPro" id="IPR006439">
    <property type="entry name" value="HAD-SF_hydro_IA"/>
</dbReference>
<dbReference type="SUPFAM" id="SSF56784">
    <property type="entry name" value="HAD-like"/>
    <property type="match status" value="1"/>
</dbReference>
<dbReference type="Pfam" id="PF00702">
    <property type="entry name" value="Hydrolase"/>
    <property type="match status" value="1"/>
</dbReference>
<dbReference type="PANTHER" id="PTHR43316:SF3">
    <property type="entry name" value="HALOACID DEHALOGENASE, TYPE II (AFU_ORTHOLOGUE AFUA_2G07750)-RELATED"/>
    <property type="match status" value="1"/>
</dbReference>
<evidence type="ECO:0000256" key="1">
    <source>
        <dbReference type="ARBA" id="ARBA00008106"/>
    </source>
</evidence>
<dbReference type="PRINTS" id="PR00413">
    <property type="entry name" value="HADHALOGNASE"/>
</dbReference>
<dbReference type="Gene3D" id="1.10.150.240">
    <property type="entry name" value="Putative phosphatase, domain 2"/>
    <property type="match status" value="1"/>
</dbReference>
<accession>Q01RF3</accession>
<dbReference type="AlphaFoldDB" id="Q01RF3"/>
<comment type="similarity">
    <text evidence="1">Belongs to the HAD-like hydrolase superfamily. S-2-haloalkanoic acid dehalogenase family.</text>
</comment>
<dbReference type="EMBL" id="CP000473">
    <property type="protein sequence ID" value="ABJ87767.1"/>
    <property type="molecule type" value="Genomic_DNA"/>
</dbReference>
<dbReference type="InterPro" id="IPR051540">
    <property type="entry name" value="S-2-haloacid_dehalogenase"/>
</dbReference>
<dbReference type="STRING" id="234267.Acid_6850"/>
<dbReference type="HOGENOM" id="CLU_045011_3_0_0"/>
<dbReference type="Gene3D" id="3.40.50.1000">
    <property type="entry name" value="HAD superfamily/HAD-like"/>
    <property type="match status" value="1"/>
</dbReference>
<dbReference type="PANTHER" id="PTHR43316">
    <property type="entry name" value="HYDROLASE, HALOACID DELAHOGENASE-RELATED"/>
    <property type="match status" value="1"/>
</dbReference>
<dbReference type="NCBIfam" id="TIGR01428">
    <property type="entry name" value="HAD_type_II"/>
    <property type="match status" value="1"/>
</dbReference>
<dbReference type="eggNOG" id="COG1011">
    <property type="taxonomic scope" value="Bacteria"/>
</dbReference>
<dbReference type="KEGG" id="sus:Acid_6850"/>
<evidence type="ECO:0000256" key="2">
    <source>
        <dbReference type="ARBA" id="ARBA00022801"/>
    </source>
</evidence>
<dbReference type="NCBIfam" id="TIGR01493">
    <property type="entry name" value="HAD-SF-IA-v2"/>
    <property type="match status" value="1"/>
</dbReference>